<comment type="similarity">
    <text evidence="7">Belongs to the binding-protein-dependent transport system permease family.</text>
</comment>
<evidence type="ECO:0000313" key="10">
    <source>
        <dbReference type="Proteomes" id="UP000316252"/>
    </source>
</evidence>
<dbReference type="RefSeq" id="WP_141164815.1">
    <property type="nucleotide sequence ID" value="NZ_VHQG01000005.1"/>
</dbReference>
<keyword evidence="10" id="KW-1185">Reference proteome</keyword>
<evidence type="ECO:0000259" key="8">
    <source>
        <dbReference type="PROSITE" id="PS50928"/>
    </source>
</evidence>
<dbReference type="PROSITE" id="PS50928">
    <property type="entry name" value="ABC_TM1"/>
    <property type="match status" value="1"/>
</dbReference>
<protein>
    <submittedName>
        <fullName evidence="9">Amino acid ABC transporter permease</fullName>
    </submittedName>
</protein>
<dbReference type="SUPFAM" id="SSF161098">
    <property type="entry name" value="MetI-like"/>
    <property type="match status" value="1"/>
</dbReference>
<accession>A0A506XY75</accession>
<dbReference type="InterPro" id="IPR010065">
    <property type="entry name" value="AA_ABC_transptr_permease_3TM"/>
</dbReference>
<evidence type="ECO:0000256" key="5">
    <source>
        <dbReference type="ARBA" id="ARBA00022989"/>
    </source>
</evidence>
<sequence length="214" mass="22836">MSLVDYLPQLGRGLLLSLQLTALSVLFGYLIGLVLALGAASSKWWLKWPAIVVVEIGRGIPALVVLYLIYFGLPSVGILFESLVAATIGLTFTAAAYSSEMIRAGLQSVPRGQFEAAAALGLARRSTFLRVVLPQGLRSSIPALMGLAIMSFQATSLAYSISVPELMSQAYQVGNLTFQYLGVYAITGLIYAAIAVPATWLSVWVEHRLARGAA</sequence>
<dbReference type="NCBIfam" id="TIGR01726">
    <property type="entry name" value="HEQRo_perm_3TM"/>
    <property type="match status" value="1"/>
</dbReference>
<dbReference type="InterPro" id="IPR043429">
    <property type="entry name" value="ArtM/GltK/GlnP/TcyL/YhdX-like"/>
</dbReference>
<comment type="subcellular location">
    <subcellularLocation>
        <location evidence="1 7">Cell membrane</location>
        <topology evidence="1 7">Multi-pass membrane protein</topology>
    </subcellularLocation>
</comment>
<keyword evidence="5 7" id="KW-1133">Transmembrane helix</keyword>
<evidence type="ECO:0000256" key="7">
    <source>
        <dbReference type="RuleBase" id="RU363032"/>
    </source>
</evidence>
<feature type="transmembrane region" description="Helical" evidence="7">
    <location>
        <begin position="181"/>
        <end position="205"/>
    </location>
</feature>
<dbReference type="EMBL" id="VHQG01000005">
    <property type="protein sequence ID" value="TPW74237.1"/>
    <property type="molecule type" value="Genomic_DNA"/>
</dbReference>
<keyword evidence="4 7" id="KW-0812">Transmembrane</keyword>
<proteinExistence type="inferred from homology"/>
<feature type="transmembrane region" description="Helical" evidence="7">
    <location>
        <begin position="76"/>
        <end position="97"/>
    </location>
</feature>
<dbReference type="InterPro" id="IPR000515">
    <property type="entry name" value="MetI-like"/>
</dbReference>
<dbReference type="GO" id="GO:0006865">
    <property type="term" value="P:amino acid transport"/>
    <property type="evidence" value="ECO:0007669"/>
    <property type="project" value="TreeGrafter"/>
</dbReference>
<evidence type="ECO:0000256" key="2">
    <source>
        <dbReference type="ARBA" id="ARBA00022448"/>
    </source>
</evidence>
<feature type="transmembrane region" description="Helical" evidence="7">
    <location>
        <begin position="50"/>
        <end position="70"/>
    </location>
</feature>
<name>A0A506XY75_9MICO</name>
<organism evidence="9 10">
    <name type="scientific">Schumannella soli</name>
    <dbReference type="NCBI Taxonomy" id="2590779"/>
    <lineage>
        <taxon>Bacteria</taxon>
        <taxon>Bacillati</taxon>
        <taxon>Actinomycetota</taxon>
        <taxon>Actinomycetes</taxon>
        <taxon>Micrococcales</taxon>
        <taxon>Microbacteriaceae</taxon>
        <taxon>Schumannella</taxon>
    </lineage>
</organism>
<dbReference type="Gene3D" id="1.10.3720.10">
    <property type="entry name" value="MetI-like"/>
    <property type="match status" value="1"/>
</dbReference>
<evidence type="ECO:0000313" key="9">
    <source>
        <dbReference type="EMBL" id="TPW74237.1"/>
    </source>
</evidence>
<gene>
    <name evidence="9" type="ORF">FJ657_16600</name>
</gene>
<dbReference type="InterPro" id="IPR035906">
    <property type="entry name" value="MetI-like_sf"/>
</dbReference>
<evidence type="ECO:0000256" key="6">
    <source>
        <dbReference type="ARBA" id="ARBA00023136"/>
    </source>
</evidence>
<evidence type="ECO:0000256" key="3">
    <source>
        <dbReference type="ARBA" id="ARBA00022475"/>
    </source>
</evidence>
<evidence type="ECO:0000256" key="4">
    <source>
        <dbReference type="ARBA" id="ARBA00022692"/>
    </source>
</evidence>
<dbReference type="GO" id="GO:0022857">
    <property type="term" value="F:transmembrane transporter activity"/>
    <property type="evidence" value="ECO:0007669"/>
    <property type="project" value="InterPro"/>
</dbReference>
<dbReference type="GO" id="GO:0043190">
    <property type="term" value="C:ATP-binding cassette (ABC) transporter complex"/>
    <property type="evidence" value="ECO:0007669"/>
    <property type="project" value="InterPro"/>
</dbReference>
<dbReference type="PANTHER" id="PTHR30614:SF1">
    <property type="entry name" value="GLUTAMATE_ASPARTATE IMPORT PERMEASE PROTEIN GLTK"/>
    <property type="match status" value="1"/>
</dbReference>
<dbReference type="AlphaFoldDB" id="A0A506XY75"/>
<dbReference type="Pfam" id="PF00528">
    <property type="entry name" value="BPD_transp_1"/>
    <property type="match status" value="1"/>
</dbReference>
<keyword evidence="2 7" id="KW-0813">Transport</keyword>
<evidence type="ECO:0000256" key="1">
    <source>
        <dbReference type="ARBA" id="ARBA00004651"/>
    </source>
</evidence>
<comment type="caution">
    <text evidence="9">The sequence shown here is derived from an EMBL/GenBank/DDBJ whole genome shotgun (WGS) entry which is preliminary data.</text>
</comment>
<feature type="domain" description="ABC transmembrane type-1" evidence="8">
    <location>
        <begin position="14"/>
        <end position="202"/>
    </location>
</feature>
<keyword evidence="3" id="KW-1003">Cell membrane</keyword>
<feature type="transmembrane region" description="Helical" evidence="7">
    <location>
        <begin position="20"/>
        <end position="38"/>
    </location>
</feature>
<reference evidence="9 10" key="1">
    <citation type="submission" date="2019-06" db="EMBL/GenBank/DDBJ databases">
        <authorList>
            <person name="Li F."/>
        </authorList>
    </citation>
    <scope>NUCLEOTIDE SEQUENCE [LARGE SCALE GENOMIC DNA]</scope>
    <source>
        <strain evidence="9 10">10F1D-1</strain>
    </source>
</reference>
<dbReference type="Proteomes" id="UP000316252">
    <property type="component" value="Unassembled WGS sequence"/>
</dbReference>
<dbReference type="OrthoDB" id="92598at2"/>
<keyword evidence="6 7" id="KW-0472">Membrane</keyword>
<dbReference type="CDD" id="cd06261">
    <property type="entry name" value="TM_PBP2"/>
    <property type="match status" value="1"/>
</dbReference>
<dbReference type="PANTHER" id="PTHR30614">
    <property type="entry name" value="MEMBRANE COMPONENT OF AMINO ACID ABC TRANSPORTER"/>
    <property type="match status" value="1"/>
</dbReference>
<feature type="transmembrane region" description="Helical" evidence="7">
    <location>
        <begin position="143"/>
        <end position="161"/>
    </location>
</feature>